<gene>
    <name evidence="1" type="ORF">MLE19_06475</name>
</gene>
<sequence length="58" mass="5983">MTMDPTRRGLLRVATLAGIGAVLLPGTTLLPIASASAKPSTLAPPVMVKGWLLKASDR</sequence>
<dbReference type="RefSeq" id="WP_240717254.1">
    <property type="nucleotide sequence ID" value="NZ_JAKVTW010000003.1"/>
</dbReference>
<proteinExistence type="predicted"/>
<reference evidence="1 2" key="1">
    <citation type="submission" date="2022-03" db="EMBL/GenBank/DDBJ databases">
        <title>Genomic signatures underlying metal tolerance in selected Arctic bacterial isolates.</title>
        <authorList>
            <person name="Thomas F.A."/>
            <person name="Venkatachalam S."/>
            <person name="Krishnan K.P."/>
        </authorList>
    </citation>
    <scope>NUCLEOTIDE SEQUENCE [LARGE SCALE GENOMIC DNA]</scope>
    <source>
        <strain evidence="1 2">HM116</strain>
    </source>
</reference>
<organism evidence="1 2">
    <name type="scientific">Vreelandella neptunia</name>
    <dbReference type="NCBI Taxonomy" id="115551"/>
    <lineage>
        <taxon>Bacteria</taxon>
        <taxon>Pseudomonadati</taxon>
        <taxon>Pseudomonadota</taxon>
        <taxon>Gammaproteobacteria</taxon>
        <taxon>Oceanospirillales</taxon>
        <taxon>Halomonadaceae</taxon>
        <taxon>Vreelandella</taxon>
    </lineage>
</organism>
<keyword evidence="2" id="KW-1185">Reference proteome</keyword>
<dbReference type="InterPro" id="IPR006311">
    <property type="entry name" value="TAT_signal"/>
</dbReference>
<evidence type="ECO:0000313" key="2">
    <source>
        <dbReference type="Proteomes" id="UP001320609"/>
    </source>
</evidence>
<protein>
    <submittedName>
        <fullName evidence="1">Uncharacterized protein</fullName>
    </submittedName>
</protein>
<name>A0ABS9S4G3_9GAMM</name>
<dbReference type="Proteomes" id="UP001320609">
    <property type="component" value="Unassembled WGS sequence"/>
</dbReference>
<accession>A0ABS9S4G3</accession>
<comment type="caution">
    <text evidence="1">The sequence shown here is derived from an EMBL/GenBank/DDBJ whole genome shotgun (WGS) entry which is preliminary data.</text>
</comment>
<evidence type="ECO:0000313" key="1">
    <source>
        <dbReference type="EMBL" id="MCH4810970.1"/>
    </source>
</evidence>
<dbReference type="PROSITE" id="PS51318">
    <property type="entry name" value="TAT"/>
    <property type="match status" value="1"/>
</dbReference>
<dbReference type="EMBL" id="JAKVTW010000003">
    <property type="protein sequence ID" value="MCH4810970.1"/>
    <property type="molecule type" value="Genomic_DNA"/>
</dbReference>